<protein>
    <submittedName>
        <fullName evidence="2">Short-chain dehydrogenase/reductase SDR</fullName>
    </submittedName>
</protein>
<dbReference type="PANTHER" id="PTHR47534:SF3">
    <property type="entry name" value="ALCOHOL DEHYDROGENASE-LIKE C-TERMINAL DOMAIN-CONTAINING PROTEIN"/>
    <property type="match status" value="1"/>
</dbReference>
<keyword evidence="1" id="KW-0560">Oxidoreductase</keyword>
<keyword evidence="3" id="KW-1185">Reference proteome</keyword>
<dbReference type="GO" id="GO:0016491">
    <property type="term" value="F:oxidoreductase activity"/>
    <property type="evidence" value="ECO:0007669"/>
    <property type="project" value="UniProtKB-KW"/>
</dbReference>
<dbReference type="HOGENOM" id="CLU_010194_44_5_11"/>
<dbReference type="PANTHER" id="PTHR47534">
    <property type="entry name" value="YALI0E05731P"/>
    <property type="match status" value="1"/>
</dbReference>
<evidence type="ECO:0000256" key="1">
    <source>
        <dbReference type="ARBA" id="ARBA00023002"/>
    </source>
</evidence>
<reference evidence="2 3" key="1">
    <citation type="journal article" date="2009" name="Stand. Genomic Sci.">
        <title>Complete genome sequence of Stackebrandtia nassauensis type strain (LLR-40K-21).</title>
        <authorList>
            <person name="Munk C."/>
            <person name="Lapidus A."/>
            <person name="Copeland A."/>
            <person name="Jando M."/>
            <person name="Mayilraj S."/>
            <person name="Glavina Del Rio T."/>
            <person name="Nolan M."/>
            <person name="Chen F."/>
            <person name="Lucas S."/>
            <person name="Tice H."/>
            <person name="Cheng J.F."/>
            <person name="Han C."/>
            <person name="Detter J.C."/>
            <person name="Bruce D."/>
            <person name="Goodwin L."/>
            <person name="Chain P."/>
            <person name="Pitluck S."/>
            <person name="Goker M."/>
            <person name="Ovchinikova G."/>
            <person name="Pati A."/>
            <person name="Ivanova N."/>
            <person name="Mavromatis K."/>
            <person name="Chen A."/>
            <person name="Palaniappan K."/>
            <person name="Land M."/>
            <person name="Hauser L."/>
            <person name="Chang Y.J."/>
            <person name="Jeffries C.D."/>
            <person name="Bristow J."/>
            <person name="Eisen J.A."/>
            <person name="Markowitz V."/>
            <person name="Hugenholtz P."/>
            <person name="Kyrpides N.C."/>
            <person name="Klenk H.P."/>
        </authorList>
    </citation>
    <scope>NUCLEOTIDE SEQUENCE [LARGE SCALE GENOMIC DNA]</scope>
    <source>
        <strain evidence="3">DSM 44728 / CIP 108903 / NRRL B-16338 / NBRC 102104 / LLR-40K-21</strain>
    </source>
</reference>
<dbReference type="Proteomes" id="UP000000844">
    <property type="component" value="Chromosome"/>
</dbReference>
<proteinExistence type="predicted"/>
<dbReference type="OrthoDB" id="2860165at2"/>
<evidence type="ECO:0000313" key="2">
    <source>
        <dbReference type="EMBL" id="ADD44681.1"/>
    </source>
</evidence>
<dbReference type="InterPro" id="IPR052228">
    <property type="entry name" value="Sec_Metab_Biosynth_Oxidored"/>
</dbReference>
<dbReference type="InterPro" id="IPR002347">
    <property type="entry name" value="SDR_fam"/>
</dbReference>
<dbReference type="KEGG" id="sna:Snas_5044"/>
<evidence type="ECO:0000313" key="3">
    <source>
        <dbReference type="Proteomes" id="UP000000844"/>
    </source>
</evidence>
<dbReference type="eggNOG" id="COG1028">
    <property type="taxonomic scope" value="Bacteria"/>
</dbReference>
<accession>D3QAN5</accession>
<sequence length="286" mass="31267">MSLNSEREPRTIVITGGTDGMGKALGLHYLRRGDRVVAIGTDADKGARFEAEAEALDARDRATFLRADLSLVAENNRVLAELTTRFPSLDAVILGARYYRSTRAETPEGIEHNFALFYLSRYLFSHGLVEPLARNENPVILNLAGPGGELSALNWDDPQFRRGYRPDLVMAQCGKLCDLLGVDFTLANPDTHIRYVLAHPGLTASGFTGQYSPADAELVAAMRERGQPLDVAVDMLRRHIDDPDPEPLSAYMQHDKLDVTGPAFDPTAARRLAGYATRTLSAVASA</sequence>
<dbReference type="EMBL" id="CP001778">
    <property type="protein sequence ID" value="ADD44681.1"/>
    <property type="molecule type" value="Genomic_DNA"/>
</dbReference>
<dbReference type="STRING" id="446470.Snas_5044"/>
<dbReference type="RefSeq" id="WP_013020252.1">
    <property type="nucleotide sequence ID" value="NC_013947.1"/>
</dbReference>
<dbReference type="SUPFAM" id="SSF51735">
    <property type="entry name" value="NAD(P)-binding Rossmann-fold domains"/>
    <property type="match status" value="1"/>
</dbReference>
<dbReference type="AlphaFoldDB" id="D3QAN5"/>
<gene>
    <name evidence="2" type="ordered locus">Snas_5044</name>
</gene>
<organism evidence="2 3">
    <name type="scientific">Stackebrandtia nassauensis (strain DSM 44728 / CIP 108903 / NRRL B-16338 / NBRC 102104 / LLR-40K-21)</name>
    <dbReference type="NCBI Taxonomy" id="446470"/>
    <lineage>
        <taxon>Bacteria</taxon>
        <taxon>Bacillati</taxon>
        <taxon>Actinomycetota</taxon>
        <taxon>Actinomycetes</taxon>
        <taxon>Glycomycetales</taxon>
        <taxon>Glycomycetaceae</taxon>
        <taxon>Stackebrandtia</taxon>
    </lineage>
</organism>
<name>D3QAN5_STANL</name>
<dbReference type="Gene3D" id="3.40.50.720">
    <property type="entry name" value="NAD(P)-binding Rossmann-like Domain"/>
    <property type="match status" value="1"/>
</dbReference>
<dbReference type="Pfam" id="PF00106">
    <property type="entry name" value="adh_short"/>
    <property type="match status" value="1"/>
</dbReference>
<dbReference type="InterPro" id="IPR036291">
    <property type="entry name" value="NAD(P)-bd_dom_sf"/>
</dbReference>